<reference evidence="5 6" key="1">
    <citation type="journal article" date="2014" name="Arch. Microbiol.">
        <title>Arthrobacter enclensis sp. nov., isolated from sediment sample.</title>
        <authorList>
            <person name="Dastager S.G."/>
            <person name="Liu Q."/>
            <person name="Tang S.K."/>
            <person name="Krishnamurthi S."/>
            <person name="Lee J.C."/>
            <person name="Li W.J."/>
        </authorList>
    </citation>
    <scope>NUCLEOTIDE SEQUENCE [LARGE SCALE GENOMIC DNA]</scope>
    <source>
        <strain evidence="5 6">NIO-1008</strain>
    </source>
</reference>
<dbReference type="Pfam" id="PF00582">
    <property type="entry name" value="Usp"/>
    <property type="match status" value="2"/>
</dbReference>
<name>A0A0V8IT03_9MICC</name>
<evidence type="ECO:0000313" key="6">
    <source>
        <dbReference type="Proteomes" id="UP000053199"/>
    </source>
</evidence>
<dbReference type="PANTHER" id="PTHR46268:SF27">
    <property type="entry name" value="UNIVERSAL STRESS PROTEIN RV2623"/>
    <property type="match status" value="1"/>
</dbReference>
<evidence type="ECO:0000256" key="1">
    <source>
        <dbReference type="ARBA" id="ARBA00008791"/>
    </source>
</evidence>
<dbReference type="CDD" id="cd00293">
    <property type="entry name" value="USP-like"/>
    <property type="match status" value="1"/>
</dbReference>
<dbReference type="InterPro" id="IPR006015">
    <property type="entry name" value="Universal_stress_UspA"/>
</dbReference>
<dbReference type="STRING" id="993070.AS031_07420"/>
<keyword evidence="2" id="KW-0547">Nucleotide-binding</keyword>
<evidence type="ECO:0000313" key="5">
    <source>
        <dbReference type="EMBL" id="KSU77886.1"/>
    </source>
</evidence>
<keyword evidence="3" id="KW-0067">ATP-binding</keyword>
<dbReference type="Gene3D" id="3.40.50.620">
    <property type="entry name" value="HUPs"/>
    <property type="match status" value="2"/>
</dbReference>
<feature type="domain" description="UspA" evidence="4">
    <location>
        <begin position="5"/>
        <end position="136"/>
    </location>
</feature>
<evidence type="ECO:0000256" key="2">
    <source>
        <dbReference type="ARBA" id="ARBA00022741"/>
    </source>
</evidence>
<dbReference type="PRINTS" id="PR01438">
    <property type="entry name" value="UNVRSLSTRESS"/>
</dbReference>
<dbReference type="GO" id="GO:0005524">
    <property type="term" value="F:ATP binding"/>
    <property type="evidence" value="ECO:0007669"/>
    <property type="project" value="UniProtKB-KW"/>
</dbReference>
<keyword evidence="6" id="KW-1185">Reference proteome</keyword>
<dbReference type="InterPro" id="IPR006016">
    <property type="entry name" value="UspA"/>
</dbReference>
<dbReference type="EMBL" id="LNQM01000002">
    <property type="protein sequence ID" value="KSU77886.1"/>
    <property type="molecule type" value="Genomic_DNA"/>
</dbReference>
<evidence type="ECO:0000256" key="3">
    <source>
        <dbReference type="ARBA" id="ARBA00022840"/>
    </source>
</evidence>
<dbReference type="AlphaFoldDB" id="A0A0V8IT03"/>
<dbReference type="RefSeq" id="WP_058267476.1">
    <property type="nucleotide sequence ID" value="NZ_FMAZ01000002.1"/>
</dbReference>
<accession>A0A0V8IT03</accession>
<organism evidence="5 6">
    <name type="scientific">Pseudarthrobacter enclensis</name>
    <dbReference type="NCBI Taxonomy" id="993070"/>
    <lineage>
        <taxon>Bacteria</taxon>
        <taxon>Bacillati</taxon>
        <taxon>Actinomycetota</taxon>
        <taxon>Actinomycetes</taxon>
        <taxon>Micrococcales</taxon>
        <taxon>Micrococcaceae</taxon>
        <taxon>Pseudarthrobacter</taxon>
    </lineage>
</organism>
<comment type="caution">
    <text evidence="5">The sequence shown here is derived from an EMBL/GenBank/DDBJ whole genome shotgun (WGS) entry which is preliminary data.</text>
</comment>
<gene>
    <name evidence="5" type="ORF">AS031_07420</name>
</gene>
<proteinExistence type="inferred from homology"/>
<protein>
    <submittedName>
        <fullName evidence="5">Universal stress protein UspA</fullName>
    </submittedName>
</protein>
<sequence>MDTTKPIAVGITDSEASQAALAWAAARARRLKLPLVLLSVLDDHWMAGEALEALPYIDVLRTSGEDLLKSSAERIRSQEPGLQVSHEQLEGSIGASLGRYSEKASMLVLGSSGQSRGAMTDRALQAAAVAESPVAVVGPGAYGGKGIVVGVDGSEQATQAVAFAAAEADALGEELTVLYAFTGPNRWIKAGLPSGSFARHVVEEEQVVLSETVAGLRQDYPGLVVHDLLETVLEPAAALIRAGTGARLLVLGSRGRGSFSRLLLGSTAHAVLTEPPCPTVITRLKKRA</sequence>
<evidence type="ECO:0000259" key="4">
    <source>
        <dbReference type="Pfam" id="PF00582"/>
    </source>
</evidence>
<dbReference type="Proteomes" id="UP000053199">
    <property type="component" value="Unassembled WGS sequence"/>
</dbReference>
<comment type="similarity">
    <text evidence="1">Belongs to the universal stress protein A family.</text>
</comment>
<dbReference type="SUPFAM" id="SSF52402">
    <property type="entry name" value="Adenine nucleotide alpha hydrolases-like"/>
    <property type="match status" value="2"/>
</dbReference>
<dbReference type="PANTHER" id="PTHR46268">
    <property type="entry name" value="STRESS RESPONSE PROTEIN NHAX"/>
    <property type="match status" value="1"/>
</dbReference>
<dbReference type="InterPro" id="IPR014729">
    <property type="entry name" value="Rossmann-like_a/b/a_fold"/>
</dbReference>
<feature type="domain" description="UspA" evidence="4">
    <location>
        <begin position="147"/>
        <end position="283"/>
    </location>
</feature>
<dbReference type="OrthoDB" id="4931198at2"/>